<dbReference type="EMBL" id="JACHMO010000001">
    <property type="protein sequence ID" value="MBB5801316.1"/>
    <property type="molecule type" value="Genomic_DNA"/>
</dbReference>
<protein>
    <submittedName>
        <fullName evidence="2">Uncharacterized protein</fullName>
    </submittedName>
</protein>
<evidence type="ECO:0000313" key="3">
    <source>
        <dbReference type="Proteomes" id="UP000552097"/>
    </source>
</evidence>
<proteinExistence type="predicted"/>
<sequence>MTTYSFRRRDIGDVKSNCLDIAQDAFIWLVTGPDPVSVDGRAFPGLPDRRLPLDEVRDLLLARQCGQATKDAVWTHLVLRSRAEGATWTVAAVGVAMPALTSVAATLSVCFAVGEADIHAEVLSGFLTALSTVDLGRPRIMLRLRWAAYRSGYRARSEALDGPTPIAPGFRSAVPRPPWGHPDLVLARAVAEGVLTSTEADLIGATRLEREPVSDWAARREVGTWAVYKTRKRAELRLVAYLRDEAVAADPADPLVDEVAASLALSRSPSPTDTRARRSLSVSGTTGRSGPVVRPEVSKSGPEDGVSGCGEHPCSTGSSEVPRCA</sequence>
<name>A0A7W9HG18_9PSEU</name>
<dbReference type="AlphaFoldDB" id="A0A7W9HG18"/>
<organism evidence="2 3">
    <name type="scientific">Saccharothrix ecbatanensis</name>
    <dbReference type="NCBI Taxonomy" id="1105145"/>
    <lineage>
        <taxon>Bacteria</taxon>
        <taxon>Bacillati</taxon>
        <taxon>Actinomycetota</taxon>
        <taxon>Actinomycetes</taxon>
        <taxon>Pseudonocardiales</taxon>
        <taxon>Pseudonocardiaceae</taxon>
        <taxon>Saccharothrix</taxon>
    </lineage>
</organism>
<dbReference type="Proteomes" id="UP000552097">
    <property type="component" value="Unassembled WGS sequence"/>
</dbReference>
<accession>A0A7W9HG18</accession>
<feature type="region of interest" description="Disordered" evidence="1">
    <location>
        <begin position="266"/>
        <end position="325"/>
    </location>
</feature>
<evidence type="ECO:0000313" key="2">
    <source>
        <dbReference type="EMBL" id="MBB5801316.1"/>
    </source>
</evidence>
<dbReference type="RefSeq" id="WP_184916994.1">
    <property type="nucleotide sequence ID" value="NZ_JACHMO010000001.1"/>
</dbReference>
<gene>
    <name evidence="2" type="ORF">F4560_001084</name>
</gene>
<reference evidence="2 3" key="1">
    <citation type="submission" date="2020-08" db="EMBL/GenBank/DDBJ databases">
        <title>Sequencing the genomes of 1000 actinobacteria strains.</title>
        <authorList>
            <person name="Klenk H.-P."/>
        </authorList>
    </citation>
    <scope>NUCLEOTIDE SEQUENCE [LARGE SCALE GENOMIC DNA]</scope>
    <source>
        <strain evidence="2 3">DSM 45486</strain>
    </source>
</reference>
<keyword evidence="3" id="KW-1185">Reference proteome</keyword>
<evidence type="ECO:0000256" key="1">
    <source>
        <dbReference type="SAM" id="MobiDB-lite"/>
    </source>
</evidence>
<comment type="caution">
    <text evidence="2">The sequence shown here is derived from an EMBL/GenBank/DDBJ whole genome shotgun (WGS) entry which is preliminary data.</text>
</comment>